<keyword evidence="20" id="KW-1185">Reference proteome</keyword>
<evidence type="ECO:0000256" key="14">
    <source>
        <dbReference type="ARBA" id="ARBA00030669"/>
    </source>
</evidence>
<comment type="catalytic activity">
    <reaction evidence="17">
        <text>O-phospho-L-seryl-tRNA(Sec) + selenophosphate + H2O = L-selenocysteinyl-tRNA(Sec) + 2 phosphate</text>
        <dbReference type="Rhea" id="RHEA:25041"/>
        <dbReference type="Rhea" id="RHEA-COMP:9743"/>
        <dbReference type="Rhea" id="RHEA-COMP:9947"/>
        <dbReference type="ChEBI" id="CHEBI:15377"/>
        <dbReference type="ChEBI" id="CHEBI:16144"/>
        <dbReference type="ChEBI" id="CHEBI:43474"/>
        <dbReference type="ChEBI" id="CHEBI:78551"/>
        <dbReference type="ChEBI" id="CHEBI:78573"/>
        <dbReference type="EC" id="2.9.1.2"/>
    </reaction>
</comment>
<comment type="pathway">
    <text evidence="3">Aminoacyl-tRNA biosynthesis; selenocysteinyl-tRNA(Sec) biosynthesis; selenocysteinyl-tRNA(Sec) from L-seryl-tRNA(Sec) (archaeal/eukaryal route): step 2/2.</text>
</comment>
<dbReference type="Pfam" id="PF05889">
    <property type="entry name" value="SepSecS"/>
    <property type="match status" value="1"/>
</dbReference>
<keyword evidence="11" id="KW-0648">Protein biosynthesis</keyword>
<proteinExistence type="inferred from homology"/>
<evidence type="ECO:0000256" key="18">
    <source>
        <dbReference type="SAM" id="Phobius"/>
    </source>
</evidence>
<protein>
    <recommendedName>
        <fullName evidence="6">O-phosphoseryl-tRNA(Sec) selenium transferase</fullName>
        <ecNumber evidence="5">2.9.1.2</ecNumber>
    </recommendedName>
    <alternativeName>
        <fullName evidence="14">Selenocysteine synthase</fullName>
    </alternativeName>
    <alternativeName>
        <fullName evidence="15">Selenocysteinyl-tRNA(Sec) synthase</fullName>
    </alternativeName>
    <alternativeName>
        <fullName evidence="16">Sep-tRNA:Sec-tRNA synthase</fullName>
    </alternativeName>
</protein>
<evidence type="ECO:0000256" key="13">
    <source>
        <dbReference type="ARBA" id="ARBA00026053"/>
    </source>
</evidence>
<keyword evidence="18" id="KW-1133">Transmembrane helix</keyword>
<feature type="transmembrane region" description="Helical" evidence="18">
    <location>
        <begin position="12"/>
        <end position="31"/>
    </location>
</feature>
<evidence type="ECO:0000256" key="4">
    <source>
        <dbReference type="ARBA" id="ARBA00007037"/>
    </source>
</evidence>
<gene>
    <name evidence="19" type="ORF">QE152_g22538</name>
</gene>
<dbReference type="InterPro" id="IPR015421">
    <property type="entry name" value="PyrdxlP-dep_Trfase_major"/>
</dbReference>
<evidence type="ECO:0000256" key="16">
    <source>
        <dbReference type="ARBA" id="ARBA00032693"/>
    </source>
</evidence>
<dbReference type="PANTHER" id="PTHR12944:SF2">
    <property type="entry name" value="O-PHOSPHOSERYL-TRNA(SEC) SELENIUM TRANSFERASE"/>
    <property type="match status" value="1"/>
</dbReference>
<keyword evidence="18" id="KW-0472">Membrane</keyword>
<comment type="caution">
    <text evidence="19">The sequence shown here is derived from an EMBL/GenBank/DDBJ whole genome shotgun (WGS) entry which is preliminary data.</text>
</comment>
<keyword evidence="7" id="KW-0820">tRNA-binding</keyword>
<dbReference type="Gene3D" id="3.40.640.10">
    <property type="entry name" value="Type I PLP-dependent aspartate aminotransferase-like (Major domain)"/>
    <property type="match status" value="1"/>
</dbReference>
<name>A0AAW1KK12_POPJA</name>
<dbReference type="Proteomes" id="UP001458880">
    <property type="component" value="Unassembled WGS sequence"/>
</dbReference>
<evidence type="ECO:0000256" key="12">
    <source>
        <dbReference type="ARBA" id="ARBA00023266"/>
    </source>
</evidence>
<dbReference type="PANTHER" id="PTHR12944">
    <property type="entry name" value="SOLUBLE LIVER ANTIGEN/LIVER PANCREAS ANTIGEN"/>
    <property type="match status" value="1"/>
</dbReference>
<keyword evidence="18" id="KW-0812">Transmembrane</keyword>
<sequence>MTKIYKTELKSLLIPVPVGVSLMLCLMTFRLERNFAEYVIWYRQDNDIILKSIVNGGFTPIILLSNYTVDQTMGGVSVLEETIKQRSAEKINCVISTTSCSLPREPDDIGSISKVCSEYNVPHIIVNDHGLQSRKIMKNIQDAHE</sequence>
<dbReference type="GO" id="GO:0098621">
    <property type="term" value="F:O-phosphoseryl-tRNA(Sec) selenium transferase activity"/>
    <property type="evidence" value="ECO:0007669"/>
    <property type="project" value="UniProtKB-EC"/>
</dbReference>
<evidence type="ECO:0000256" key="15">
    <source>
        <dbReference type="ARBA" id="ARBA00032048"/>
    </source>
</evidence>
<dbReference type="EMBL" id="JASPKY010000217">
    <property type="protein sequence ID" value="KAK9719723.1"/>
    <property type="molecule type" value="Genomic_DNA"/>
</dbReference>
<evidence type="ECO:0000256" key="3">
    <source>
        <dbReference type="ARBA" id="ARBA00004822"/>
    </source>
</evidence>
<comment type="subunit">
    <text evidence="13">Homotetramer formed by a catalytic dimer and a non-catalytic dimer serving as a binding platform that orients tRNASec for catalysis. Each tetramer binds the CCA ends of two tRNAs which point to the active sites of the catalytic dimer.</text>
</comment>
<evidence type="ECO:0000256" key="9">
    <source>
        <dbReference type="ARBA" id="ARBA00022884"/>
    </source>
</evidence>
<keyword evidence="8 19" id="KW-0808">Transferase</keyword>
<keyword evidence="10" id="KW-0663">Pyridoxal phosphate</keyword>
<dbReference type="InterPro" id="IPR015424">
    <property type="entry name" value="PyrdxlP-dep_Trfase"/>
</dbReference>
<evidence type="ECO:0000256" key="1">
    <source>
        <dbReference type="ARBA" id="ARBA00001933"/>
    </source>
</evidence>
<comment type="cofactor">
    <cofactor evidence="1">
        <name>pyridoxal 5'-phosphate</name>
        <dbReference type="ChEBI" id="CHEBI:597326"/>
    </cofactor>
</comment>
<evidence type="ECO:0000313" key="20">
    <source>
        <dbReference type="Proteomes" id="UP001458880"/>
    </source>
</evidence>
<dbReference type="EC" id="2.9.1.2" evidence="5"/>
<keyword evidence="9" id="KW-0694">RNA-binding</keyword>
<evidence type="ECO:0000313" key="19">
    <source>
        <dbReference type="EMBL" id="KAK9719723.1"/>
    </source>
</evidence>
<evidence type="ECO:0000256" key="5">
    <source>
        <dbReference type="ARBA" id="ARBA00012464"/>
    </source>
</evidence>
<reference evidence="19 20" key="1">
    <citation type="journal article" date="2024" name="BMC Genomics">
        <title>De novo assembly and annotation of Popillia japonica's genome with initial clues to its potential as an invasive pest.</title>
        <authorList>
            <person name="Cucini C."/>
            <person name="Boschi S."/>
            <person name="Funari R."/>
            <person name="Cardaioli E."/>
            <person name="Iannotti N."/>
            <person name="Marturano G."/>
            <person name="Paoli F."/>
            <person name="Bruttini M."/>
            <person name="Carapelli A."/>
            <person name="Frati F."/>
            <person name="Nardi F."/>
        </authorList>
    </citation>
    <scope>NUCLEOTIDE SEQUENCE [LARGE SCALE GENOMIC DNA]</scope>
    <source>
        <strain evidence="19">DMR45628</strain>
    </source>
</reference>
<evidence type="ECO:0000256" key="2">
    <source>
        <dbReference type="ARBA" id="ARBA00002552"/>
    </source>
</evidence>
<dbReference type="SUPFAM" id="SSF53383">
    <property type="entry name" value="PLP-dependent transferases"/>
    <property type="match status" value="1"/>
</dbReference>
<evidence type="ECO:0000256" key="17">
    <source>
        <dbReference type="ARBA" id="ARBA00048808"/>
    </source>
</evidence>
<evidence type="ECO:0000256" key="7">
    <source>
        <dbReference type="ARBA" id="ARBA00022555"/>
    </source>
</evidence>
<dbReference type="GO" id="GO:0001514">
    <property type="term" value="P:selenocysteine incorporation"/>
    <property type="evidence" value="ECO:0007669"/>
    <property type="project" value="TreeGrafter"/>
</dbReference>
<evidence type="ECO:0000256" key="10">
    <source>
        <dbReference type="ARBA" id="ARBA00022898"/>
    </source>
</evidence>
<dbReference type="InterPro" id="IPR019872">
    <property type="entry name" value="Sec-tRNA_Se_transferase"/>
</dbReference>
<organism evidence="19 20">
    <name type="scientific">Popillia japonica</name>
    <name type="common">Japanese beetle</name>
    <dbReference type="NCBI Taxonomy" id="7064"/>
    <lineage>
        <taxon>Eukaryota</taxon>
        <taxon>Metazoa</taxon>
        <taxon>Ecdysozoa</taxon>
        <taxon>Arthropoda</taxon>
        <taxon>Hexapoda</taxon>
        <taxon>Insecta</taxon>
        <taxon>Pterygota</taxon>
        <taxon>Neoptera</taxon>
        <taxon>Endopterygota</taxon>
        <taxon>Coleoptera</taxon>
        <taxon>Polyphaga</taxon>
        <taxon>Scarabaeiformia</taxon>
        <taxon>Scarabaeidae</taxon>
        <taxon>Rutelinae</taxon>
        <taxon>Popillia</taxon>
    </lineage>
</organism>
<accession>A0AAW1KK12</accession>
<dbReference type="GO" id="GO:0000049">
    <property type="term" value="F:tRNA binding"/>
    <property type="evidence" value="ECO:0007669"/>
    <property type="project" value="UniProtKB-KW"/>
</dbReference>
<comment type="function">
    <text evidence="2">Converts O-phosphoseryl-tRNA(Sec) to selenocysteinyl-tRNA(Sec) required for selenoprotein biosynthesis.</text>
</comment>
<comment type="similarity">
    <text evidence="4">Belongs to the SepSecS family.</text>
</comment>
<evidence type="ECO:0000256" key="6">
    <source>
        <dbReference type="ARBA" id="ARBA00021963"/>
    </source>
</evidence>
<keyword evidence="12" id="KW-0711">Selenium</keyword>
<evidence type="ECO:0000256" key="8">
    <source>
        <dbReference type="ARBA" id="ARBA00022679"/>
    </source>
</evidence>
<evidence type="ECO:0000256" key="11">
    <source>
        <dbReference type="ARBA" id="ARBA00022917"/>
    </source>
</evidence>
<dbReference type="GO" id="GO:0001717">
    <property type="term" value="P:conversion of seryl-tRNAsec to selenocys-tRNAsec"/>
    <property type="evidence" value="ECO:0007669"/>
    <property type="project" value="InterPro"/>
</dbReference>
<dbReference type="InterPro" id="IPR008829">
    <property type="entry name" value="SepSecS/SepCysS"/>
</dbReference>
<dbReference type="AlphaFoldDB" id="A0AAW1KK12"/>